<proteinExistence type="predicted"/>
<feature type="transmembrane region" description="Helical" evidence="1">
    <location>
        <begin position="44"/>
        <end position="62"/>
    </location>
</feature>
<name>A0A1V5SFM5_9BACT</name>
<keyword evidence="1" id="KW-0472">Membrane</keyword>
<dbReference type="Proteomes" id="UP000485367">
    <property type="component" value="Unassembled WGS sequence"/>
</dbReference>
<sequence>MKIKINLSKARPALNYILKGALIYLVYFLLLEIVVSGGRYERDPYLFALTLIFVIITEYLIIDKKAIKKFKTALFQGIYLFAVVVVLDFLIVNVLMLKNYLGVFSRWESIATYLIILLLPTALYFKNRKADKKYQVDELLTNHKPTL</sequence>
<keyword evidence="1" id="KW-1133">Transmembrane helix</keyword>
<feature type="transmembrane region" description="Helical" evidence="1">
    <location>
        <begin position="107"/>
        <end position="125"/>
    </location>
</feature>
<dbReference type="AlphaFoldDB" id="A0A1V5SFM5"/>
<keyword evidence="1" id="KW-0812">Transmembrane</keyword>
<comment type="caution">
    <text evidence="2">The sequence shown here is derived from an EMBL/GenBank/DDBJ whole genome shotgun (WGS) entry which is preliminary data.</text>
</comment>
<evidence type="ECO:0000313" key="2">
    <source>
        <dbReference type="EMBL" id="OQA53298.1"/>
    </source>
</evidence>
<feature type="transmembrane region" description="Helical" evidence="1">
    <location>
        <begin position="21"/>
        <end position="38"/>
    </location>
</feature>
<accession>A0A1V5SFM5</accession>
<dbReference type="EMBL" id="MWBO01000006">
    <property type="protein sequence ID" value="OQA53298.1"/>
    <property type="molecule type" value="Genomic_DNA"/>
</dbReference>
<feature type="transmembrane region" description="Helical" evidence="1">
    <location>
        <begin position="74"/>
        <end position="95"/>
    </location>
</feature>
<gene>
    <name evidence="2" type="ORF">BWY43_00069</name>
</gene>
<evidence type="ECO:0000256" key="1">
    <source>
        <dbReference type="SAM" id="Phobius"/>
    </source>
</evidence>
<reference evidence="2" key="1">
    <citation type="submission" date="2017-02" db="EMBL/GenBank/DDBJ databases">
        <title>Delving into the versatile metabolic prowess of the omnipresent phylum Bacteroidetes.</title>
        <authorList>
            <person name="Nobu M.K."/>
            <person name="Mei R."/>
            <person name="Narihiro T."/>
            <person name="Kuroda K."/>
            <person name="Liu W.-T."/>
        </authorList>
    </citation>
    <scope>NUCLEOTIDE SEQUENCE</scope>
    <source>
        <strain evidence="2">ADurb.Bin280</strain>
    </source>
</reference>
<organism evidence="2">
    <name type="scientific">candidate division WS2 bacterium ADurb.Bin280</name>
    <dbReference type="NCBI Taxonomy" id="1852829"/>
    <lineage>
        <taxon>Bacteria</taxon>
        <taxon>candidate division WS2</taxon>
    </lineage>
</organism>
<protein>
    <submittedName>
        <fullName evidence="2">Uncharacterized protein</fullName>
    </submittedName>
</protein>